<keyword evidence="2" id="KW-1185">Reference proteome</keyword>
<reference evidence="1 2" key="1">
    <citation type="submission" date="2019-12" db="EMBL/GenBank/DDBJ databases">
        <title>A genome sequence resource for the geographically widespread anthracnose pathogen Colletotrichum asianum.</title>
        <authorList>
            <person name="Meng Y."/>
        </authorList>
    </citation>
    <scope>NUCLEOTIDE SEQUENCE [LARGE SCALE GENOMIC DNA]</scope>
    <source>
        <strain evidence="1 2">ICMP 18580</strain>
    </source>
</reference>
<organism evidence="1 2">
    <name type="scientific">Colletotrichum asianum</name>
    <dbReference type="NCBI Taxonomy" id="702518"/>
    <lineage>
        <taxon>Eukaryota</taxon>
        <taxon>Fungi</taxon>
        <taxon>Dikarya</taxon>
        <taxon>Ascomycota</taxon>
        <taxon>Pezizomycotina</taxon>
        <taxon>Sordariomycetes</taxon>
        <taxon>Hypocreomycetidae</taxon>
        <taxon>Glomerellales</taxon>
        <taxon>Glomerellaceae</taxon>
        <taxon>Colletotrichum</taxon>
        <taxon>Colletotrichum gloeosporioides species complex</taxon>
    </lineage>
</organism>
<gene>
    <name evidence="1" type="ORF">GQ607_011127</name>
</gene>
<name>A0A8H3W7N7_9PEZI</name>
<dbReference type="Proteomes" id="UP000434172">
    <property type="component" value="Unassembled WGS sequence"/>
</dbReference>
<comment type="caution">
    <text evidence="1">The sequence shown here is derived from an EMBL/GenBank/DDBJ whole genome shotgun (WGS) entry which is preliminary data.</text>
</comment>
<accession>A0A8H3W7N7</accession>
<dbReference type="EMBL" id="WOWK01000069">
    <property type="protein sequence ID" value="KAF0321614.1"/>
    <property type="molecule type" value="Genomic_DNA"/>
</dbReference>
<dbReference type="AlphaFoldDB" id="A0A8H3W7N7"/>
<sequence>MGSSAQAETNFPQPDLKAATYNTVLHSSPRASINSIPLLWAGERGTWRVWNPSSCLARILPVVFFHVFDLHSRTTCPHVWEGRLSHHARTIPRKWVTSLESSKLPFHLYFAETYQCLWTTYLWTSFAPGDTCFAGSYLVGPFAPVKSVGKPRRAIPSATSDRLPINPWISNSPFTFLVRIPAGPPRRQPRYMLLVASAQACSGKYGDRGHSPLSPARTGFHTNELCQRGICCSDGLQASSTPVTNGTHQWPFTR</sequence>
<evidence type="ECO:0000313" key="2">
    <source>
        <dbReference type="Proteomes" id="UP000434172"/>
    </source>
</evidence>
<protein>
    <submittedName>
        <fullName evidence="1">Uncharacterized protein</fullName>
    </submittedName>
</protein>
<proteinExistence type="predicted"/>
<evidence type="ECO:0000313" key="1">
    <source>
        <dbReference type="EMBL" id="KAF0321614.1"/>
    </source>
</evidence>
<dbReference type="OrthoDB" id="10467229at2759"/>